<comment type="similarity">
    <text evidence="2">Belongs to the MAK10 family.</text>
</comment>
<gene>
    <name evidence="7" type="ORF">Ocin01_11507</name>
</gene>
<keyword evidence="8" id="KW-1185">Reference proteome</keyword>
<dbReference type="OMA" id="QMEWIVQ"/>
<evidence type="ECO:0000313" key="8">
    <source>
        <dbReference type="Proteomes" id="UP000094527"/>
    </source>
</evidence>
<reference evidence="7 8" key="1">
    <citation type="journal article" date="2016" name="Genome Biol. Evol.">
        <title>Gene Family Evolution Reflects Adaptation to Soil Environmental Stressors in the Genome of the Collembolan Orchesella cincta.</title>
        <authorList>
            <person name="Faddeeva-Vakhrusheva A."/>
            <person name="Derks M.F."/>
            <person name="Anvar S.Y."/>
            <person name="Agamennone V."/>
            <person name="Suring W."/>
            <person name="Smit S."/>
            <person name="van Straalen N.M."/>
            <person name="Roelofs D."/>
        </authorList>
    </citation>
    <scope>NUCLEOTIDE SEQUENCE [LARGE SCALE GENOMIC DNA]</scope>
    <source>
        <tissue evidence="7">Mixed pool</tissue>
    </source>
</reference>
<comment type="caution">
    <text evidence="7">The sequence shown here is derived from an EMBL/GenBank/DDBJ whole genome shotgun (WGS) entry which is preliminary data.</text>
</comment>
<evidence type="ECO:0000259" key="5">
    <source>
        <dbReference type="Pfam" id="PF04112"/>
    </source>
</evidence>
<dbReference type="Proteomes" id="UP000094527">
    <property type="component" value="Unassembled WGS sequence"/>
</dbReference>
<dbReference type="PANTHER" id="PTHR21373">
    <property type="entry name" value="GLUCOSE REPRESSIBLE PROTEIN MAK10"/>
    <property type="match status" value="1"/>
</dbReference>
<dbReference type="InterPro" id="IPR057982">
    <property type="entry name" value="TPR_NAA35"/>
</dbReference>
<sequence length="704" mass="80022">MEEKETETVDITQPFLDAVKSLTLGELLHDPSFGLFEAMSAIEMMDPKMDAGMICNKGKRTIMNFDQAVEANKLKLDDFSMKELIGITDTTISCLVTWLEGHSLAQTVFTNLYLHKPSAIGNKYLKAISVVTLKQVDVIEECVSKAGVFEEEDFQPSVYGYNLAASFSDSKASSMLRECEDEIQKNEKRLKSQRSQMNGLAAGDTDANTELEEISALSARLKFLRNLHSLLLHVWKRDNLNECPKLISVCQESLAVMQKSANLGVQRDLQDTGNFMIGFELYVNQRLLPPTFPRSTRIKSVEEAFSYMDAFLQRTKTILKVTTIQNFHSILEFFNTFSGSQPCVLSRSLLQLLYGPLRFKKPGLEDMIESMKESVKGFIAPPVLTNKTICSQNREISECVEMFFDRCANPFASLLMTCGHNRARQRDRLAHMLEEFANLQYETERIDAYIHSLCQVDGGVRQHGNCFSNWILYHISKLMIRYVLTGFELELYSVHEFAYIYWYLYEFLYGWLLSSLSRAEAYVAEAEASTNCEKSGKKASKNRAKGNKSKSKAYTKEILLIQAEQHLAGGYFKVMMGFMNDKRLPLPHKEFDNESVRYRHRFAAFASIHNPSPVHYLQYKSISDISAVQPSVNLFVAAARSFHQARQYLEVIPGAEKEVAELLKIAKTNFVVVKLLASGHTKESVHPPEFDFSVDPHFPIIKVK</sequence>
<accession>A0A1D2MQ79</accession>
<dbReference type="EMBL" id="LJIJ01000702">
    <property type="protein sequence ID" value="ODM95176.1"/>
    <property type="molecule type" value="Genomic_DNA"/>
</dbReference>
<dbReference type="InterPro" id="IPR007244">
    <property type="entry name" value="Naa35_N"/>
</dbReference>
<evidence type="ECO:0000256" key="2">
    <source>
        <dbReference type="ARBA" id="ARBA00006289"/>
    </source>
</evidence>
<evidence type="ECO:0000259" key="6">
    <source>
        <dbReference type="Pfam" id="PF25789"/>
    </source>
</evidence>
<proteinExistence type="inferred from homology"/>
<feature type="domain" description="NAA35-like N-terminal" evidence="5">
    <location>
        <begin position="25"/>
        <end position="171"/>
    </location>
</feature>
<evidence type="ECO:0000256" key="1">
    <source>
        <dbReference type="ARBA" id="ARBA00004496"/>
    </source>
</evidence>
<comment type="subcellular location">
    <subcellularLocation>
        <location evidence="1">Cytoplasm</location>
    </subcellularLocation>
</comment>
<keyword evidence="7" id="KW-0808">Transferase</keyword>
<dbReference type="OrthoDB" id="269405at2759"/>
<dbReference type="GO" id="GO:0016740">
    <property type="term" value="F:transferase activity"/>
    <property type="evidence" value="ECO:0007669"/>
    <property type="project" value="UniProtKB-KW"/>
</dbReference>
<dbReference type="AlphaFoldDB" id="A0A1D2MQ79"/>
<dbReference type="PANTHER" id="PTHR21373:SF0">
    <property type="entry name" value="N-ALPHA-ACETYLTRANSFERASE 35, NATC AUXILIARY SUBUNIT"/>
    <property type="match status" value="1"/>
</dbReference>
<evidence type="ECO:0000313" key="7">
    <source>
        <dbReference type="EMBL" id="ODM95176.1"/>
    </source>
</evidence>
<dbReference type="STRING" id="48709.A0A1D2MQ79"/>
<keyword evidence="3" id="KW-0963">Cytoplasm</keyword>
<dbReference type="InterPro" id="IPR057983">
    <property type="entry name" value="NAA35-like_N"/>
</dbReference>
<feature type="domain" description="NAA35-like TPR repeats" evidence="6">
    <location>
        <begin position="318"/>
        <end position="701"/>
    </location>
</feature>
<evidence type="ECO:0000256" key="3">
    <source>
        <dbReference type="ARBA" id="ARBA00022490"/>
    </source>
</evidence>
<evidence type="ECO:0000256" key="4">
    <source>
        <dbReference type="ARBA" id="ARBA00030494"/>
    </source>
</evidence>
<dbReference type="Pfam" id="PF25789">
    <property type="entry name" value="TPR_NAA35"/>
    <property type="match status" value="1"/>
</dbReference>
<name>A0A1D2MQ79_ORCCI</name>
<dbReference type="GO" id="GO:0031417">
    <property type="term" value="C:NatC complex"/>
    <property type="evidence" value="ECO:0007669"/>
    <property type="project" value="InterPro"/>
</dbReference>
<dbReference type="Pfam" id="PF04112">
    <property type="entry name" value="Mak10"/>
    <property type="match status" value="1"/>
</dbReference>
<protein>
    <recommendedName>
        <fullName evidence="4">Protein MAK10 homolog</fullName>
    </recommendedName>
</protein>
<organism evidence="7 8">
    <name type="scientific">Orchesella cincta</name>
    <name type="common">Springtail</name>
    <name type="synonym">Podura cincta</name>
    <dbReference type="NCBI Taxonomy" id="48709"/>
    <lineage>
        <taxon>Eukaryota</taxon>
        <taxon>Metazoa</taxon>
        <taxon>Ecdysozoa</taxon>
        <taxon>Arthropoda</taxon>
        <taxon>Hexapoda</taxon>
        <taxon>Collembola</taxon>
        <taxon>Entomobryomorpha</taxon>
        <taxon>Entomobryoidea</taxon>
        <taxon>Orchesellidae</taxon>
        <taxon>Orchesellinae</taxon>
        <taxon>Orchesella</taxon>
    </lineage>
</organism>